<sequence>MAKRKRQGKAPEPKRSRTQLNNARKRAAKKRAKEQAKRTDPSLVYIEDPLAAPTVRSAKGWFANLGAKLSLRLGPVEGWRTSAKLAVRAGAAGPRIGLFVPKSHDVVPINGCAAHHASINAALEAITTACKAARISGYDEGKGEGDLRYVKLEVERSTELVQVTLVWHASSQEEAGKPLRKLTKALQQSAELWHSIWANFHAADKHTSRILAFEKEAWVQLSGSKRWLREALSRSGAPYHCELCFPPFVFRQANLCAFEQIVAAVRRFVPPGSAVVELYGGVGTIGLHLADLAGQAG</sequence>
<keyword evidence="3" id="KW-1185">Reference proteome</keyword>
<dbReference type="Gene3D" id="2.40.50.1070">
    <property type="match status" value="1"/>
</dbReference>
<evidence type="ECO:0000256" key="1">
    <source>
        <dbReference type="SAM" id="MobiDB-lite"/>
    </source>
</evidence>
<dbReference type="OrthoDB" id="10250660at2759"/>
<proteinExistence type="predicted"/>
<dbReference type="PANTHER" id="PTHR47548">
    <property type="entry name" value="BNAA06G32370D PROTEIN"/>
    <property type="match status" value="1"/>
</dbReference>
<protein>
    <submittedName>
        <fullName evidence="2">Uncharacterized protein</fullName>
    </submittedName>
</protein>
<dbReference type="PANTHER" id="PTHR47548:SF1">
    <property type="entry name" value="S-ADENOSYL-L-METHIONINE-DEPENDENT METHYLTRANSFERASES SUPERFAMILY PROTEIN"/>
    <property type="match status" value="1"/>
</dbReference>
<dbReference type="AlphaFoldDB" id="A0A812M579"/>
<dbReference type="EMBL" id="CAJNDS010001324">
    <property type="protein sequence ID" value="CAE7255467.1"/>
    <property type="molecule type" value="Genomic_DNA"/>
</dbReference>
<dbReference type="Proteomes" id="UP000604046">
    <property type="component" value="Unassembled WGS sequence"/>
</dbReference>
<feature type="region of interest" description="Disordered" evidence="1">
    <location>
        <begin position="1"/>
        <end position="40"/>
    </location>
</feature>
<comment type="caution">
    <text evidence="2">The sequence shown here is derived from an EMBL/GenBank/DDBJ whole genome shotgun (WGS) entry which is preliminary data.</text>
</comment>
<reference evidence="2" key="1">
    <citation type="submission" date="2021-02" db="EMBL/GenBank/DDBJ databases">
        <authorList>
            <person name="Dougan E. K."/>
            <person name="Rhodes N."/>
            <person name="Thang M."/>
            <person name="Chan C."/>
        </authorList>
    </citation>
    <scope>NUCLEOTIDE SEQUENCE</scope>
</reference>
<dbReference type="InterPro" id="IPR053304">
    <property type="entry name" value="RNA_M5U_MTase"/>
</dbReference>
<dbReference type="SUPFAM" id="SSF53335">
    <property type="entry name" value="S-adenosyl-L-methionine-dependent methyltransferases"/>
    <property type="match status" value="1"/>
</dbReference>
<evidence type="ECO:0000313" key="2">
    <source>
        <dbReference type="EMBL" id="CAE7255467.1"/>
    </source>
</evidence>
<feature type="compositionally biased region" description="Basic residues" evidence="1">
    <location>
        <begin position="23"/>
        <end position="32"/>
    </location>
</feature>
<organism evidence="2 3">
    <name type="scientific">Symbiodinium natans</name>
    <dbReference type="NCBI Taxonomy" id="878477"/>
    <lineage>
        <taxon>Eukaryota</taxon>
        <taxon>Sar</taxon>
        <taxon>Alveolata</taxon>
        <taxon>Dinophyceae</taxon>
        <taxon>Suessiales</taxon>
        <taxon>Symbiodiniaceae</taxon>
        <taxon>Symbiodinium</taxon>
    </lineage>
</organism>
<accession>A0A812M579</accession>
<dbReference type="InterPro" id="IPR029063">
    <property type="entry name" value="SAM-dependent_MTases_sf"/>
</dbReference>
<evidence type="ECO:0000313" key="3">
    <source>
        <dbReference type="Proteomes" id="UP000604046"/>
    </source>
</evidence>
<name>A0A812M579_9DINO</name>
<gene>
    <name evidence="2" type="ORF">SNAT2548_LOCUS13011</name>
</gene>